<dbReference type="Pfam" id="PF08809">
    <property type="entry name" value="DUF1799"/>
    <property type="match status" value="1"/>
</dbReference>
<reference evidence="2" key="1">
    <citation type="submission" date="2021-04" db="EMBL/GenBank/DDBJ databases">
        <authorList>
            <person name="Zhang D.-C."/>
        </authorList>
    </citation>
    <scope>NUCLEOTIDE SEQUENCE</scope>
    <source>
        <strain evidence="2">CGMCC 1.15697</strain>
    </source>
</reference>
<proteinExistence type="predicted"/>
<accession>A0A8J7V2G2</accession>
<keyword evidence="3" id="KW-1185">Reference proteome</keyword>
<dbReference type="AlphaFoldDB" id="A0A8J7V2G2"/>
<evidence type="ECO:0000313" key="3">
    <source>
        <dbReference type="Proteomes" id="UP000672602"/>
    </source>
</evidence>
<evidence type="ECO:0000313" key="2">
    <source>
        <dbReference type="EMBL" id="MBP5857295.1"/>
    </source>
</evidence>
<comment type="caution">
    <text evidence="2">The sequence shown here is derived from an EMBL/GenBank/DDBJ whole genome shotgun (WGS) entry which is preliminary data.</text>
</comment>
<organism evidence="2 3">
    <name type="scientific">Marivibrio halodurans</name>
    <dbReference type="NCBI Taxonomy" id="2039722"/>
    <lineage>
        <taxon>Bacteria</taxon>
        <taxon>Pseudomonadati</taxon>
        <taxon>Pseudomonadota</taxon>
        <taxon>Alphaproteobacteria</taxon>
        <taxon>Rhodospirillales</taxon>
        <taxon>Rhodospirillaceae</taxon>
        <taxon>Marivibrio</taxon>
    </lineage>
</organism>
<name>A0A8J7V2G2_9PROT</name>
<feature type="region of interest" description="Disordered" evidence="1">
    <location>
        <begin position="1"/>
        <end position="20"/>
    </location>
</feature>
<dbReference type="InterPro" id="IPR014915">
    <property type="entry name" value="Phage_TLS_TfmB"/>
</dbReference>
<dbReference type="Proteomes" id="UP000672602">
    <property type="component" value="Unassembled WGS sequence"/>
</dbReference>
<feature type="region of interest" description="Disordered" evidence="1">
    <location>
        <begin position="32"/>
        <end position="81"/>
    </location>
</feature>
<sequence length="234" mass="25296">MARGHSGAGHQRRLPDPAHHLPLQGVAARSFRAEGRPGSQRRRHQQGFPARRLDRLGRGGRVQRGWPAGPLQRGHPRSASEYPLRAPRHLRGLSRGGLSGRKGQAGKLRAAAGAWAGARQGGGGGPDLAVEDLIAFGLDPVDAERIGRIEDVDDDAVEIWPEHEAVVRLFLALSTQWRVGGMAGAPLGIDYASIETTGRLLGIEVTPAVFEDLRVMEAEARDVLLRRIEEAANR</sequence>
<evidence type="ECO:0000256" key="1">
    <source>
        <dbReference type="SAM" id="MobiDB-lite"/>
    </source>
</evidence>
<protein>
    <submittedName>
        <fullName evidence="2">DUF1799 domain-containing protein</fullName>
    </submittedName>
</protein>
<dbReference type="EMBL" id="JAGMWN010000004">
    <property type="protein sequence ID" value="MBP5857295.1"/>
    <property type="molecule type" value="Genomic_DNA"/>
</dbReference>
<gene>
    <name evidence="2" type="ORF">KAJ83_09765</name>
</gene>